<reference evidence="1" key="1">
    <citation type="submission" date="2011-09" db="EMBL/GenBank/DDBJ databases">
        <title>The permanent draft genome of Mucilaginibacter paludis DSM 18603.</title>
        <authorList>
            <consortium name="US DOE Joint Genome Institute (JGI-PGF)"/>
            <person name="Lucas S."/>
            <person name="Han J."/>
            <person name="Lapidus A."/>
            <person name="Bruce D."/>
            <person name="Goodwin L."/>
            <person name="Pitluck S."/>
            <person name="Peters L."/>
            <person name="Kyrpides N."/>
            <person name="Mavromatis K."/>
            <person name="Ivanova N."/>
            <person name="Mikhailova N."/>
            <person name="Held B."/>
            <person name="Detter J.C."/>
            <person name="Tapia R."/>
            <person name="Han C."/>
            <person name="Land M."/>
            <person name="Hauser L."/>
            <person name="Markowitz V."/>
            <person name="Cheng J.-F."/>
            <person name="Hugenholtz P."/>
            <person name="Woyke T."/>
            <person name="Wu D."/>
            <person name="Tindall B."/>
            <person name="Brambilla E."/>
            <person name="Klenk H.-P."/>
            <person name="Eisen J.A."/>
        </authorList>
    </citation>
    <scope>NUCLEOTIDE SEQUENCE [LARGE SCALE GENOMIC DNA]</scope>
    <source>
        <strain evidence="1">DSM 18603</strain>
    </source>
</reference>
<accession>H1Y096</accession>
<evidence type="ECO:0000313" key="2">
    <source>
        <dbReference type="Proteomes" id="UP000002774"/>
    </source>
</evidence>
<organism evidence="1 2">
    <name type="scientific">Mucilaginibacter paludis DSM 18603</name>
    <dbReference type="NCBI Taxonomy" id="714943"/>
    <lineage>
        <taxon>Bacteria</taxon>
        <taxon>Pseudomonadati</taxon>
        <taxon>Bacteroidota</taxon>
        <taxon>Sphingobacteriia</taxon>
        <taxon>Sphingobacteriales</taxon>
        <taxon>Sphingobacteriaceae</taxon>
        <taxon>Mucilaginibacter</taxon>
    </lineage>
</organism>
<evidence type="ECO:0000313" key="1">
    <source>
        <dbReference type="EMBL" id="EHQ28145.1"/>
    </source>
</evidence>
<dbReference type="HOGENOM" id="CLU_3009377_0_0_10"/>
<name>H1Y096_9SPHI</name>
<gene>
    <name evidence="1" type="ORF">Mucpa_4054</name>
</gene>
<sequence>MRWCADVQMICWLCNLTTAKRSQSSEPVPTAAFSNPTTLEIDDKTCGNNNNYKFIL</sequence>
<proteinExistence type="predicted"/>
<dbReference type="EMBL" id="CM001403">
    <property type="protein sequence ID" value="EHQ28145.1"/>
    <property type="molecule type" value="Genomic_DNA"/>
</dbReference>
<dbReference type="AlphaFoldDB" id="H1Y096"/>
<dbReference type="Proteomes" id="UP000002774">
    <property type="component" value="Chromosome"/>
</dbReference>
<protein>
    <submittedName>
        <fullName evidence="1">Uncharacterized protein</fullName>
    </submittedName>
</protein>
<keyword evidence="2" id="KW-1185">Reference proteome</keyword>